<dbReference type="Gene3D" id="3.30.200.20">
    <property type="entry name" value="Phosphorylase Kinase, domain 1"/>
    <property type="match status" value="1"/>
</dbReference>
<dbReference type="PANTHER" id="PTHR45974">
    <property type="entry name" value="RECEPTOR-LIKE PROTEIN 55"/>
    <property type="match status" value="1"/>
</dbReference>
<dbReference type="GO" id="GO:0005886">
    <property type="term" value="C:plasma membrane"/>
    <property type="evidence" value="ECO:0007669"/>
    <property type="project" value="UniProtKB-SubCell"/>
</dbReference>
<dbReference type="InterPro" id="IPR001245">
    <property type="entry name" value="Ser-Thr/Tyr_kinase_cat_dom"/>
</dbReference>
<evidence type="ECO:0000256" key="8">
    <source>
        <dbReference type="ARBA" id="ARBA00022729"/>
    </source>
</evidence>
<dbReference type="SMART" id="SM00220">
    <property type="entry name" value="S_TKc"/>
    <property type="match status" value="1"/>
</dbReference>
<feature type="domain" description="Protein kinase" evidence="20">
    <location>
        <begin position="734"/>
        <end position="1007"/>
    </location>
</feature>
<proteinExistence type="predicted"/>
<dbReference type="CDD" id="cd14066">
    <property type="entry name" value="STKc_IRAK"/>
    <property type="match status" value="1"/>
</dbReference>
<dbReference type="FunFam" id="3.80.10.10:FF:000363">
    <property type="entry name" value="Leucine-rich repeat family protein"/>
    <property type="match status" value="1"/>
</dbReference>
<dbReference type="FunFam" id="3.80.10.10:FF:000542">
    <property type="entry name" value="Leucine-rich repeat protein kinase family protein"/>
    <property type="match status" value="1"/>
</dbReference>
<feature type="transmembrane region" description="Helical" evidence="19">
    <location>
        <begin position="661"/>
        <end position="684"/>
    </location>
</feature>
<evidence type="ECO:0000256" key="5">
    <source>
        <dbReference type="ARBA" id="ARBA00022614"/>
    </source>
</evidence>
<feature type="region of interest" description="Disordered" evidence="18">
    <location>
        <begin position="1035"/>
        <end position="1058"/>
    </location>
</feature>
<keyword evidence="11" id="KW-0418">Kinase</keyword>
<reference evidence="22" key="2">
    <citation type="submission" date="2025-08" db="UniProtKB">
        <authorList>
            <consortium name="RefSeq"/>
        </authorList>
    </citation>
    <scope>IDENTIFICATION</scope>
    <source>
        <tissue evidence="22">Leaf</tissue>
    </source>
</reference>
<dbReference type="GO" id="GO:0005524">
    <property type="term" value="F:ATP binding"/>
    <property type="evidence" value="ECO:0007669"/>
    <property type="project" value="UniProtKB-UniRule"/>
</dbReference>
<evidence type="ECO:0000256" key="4">
    <source>
        <dbReference type="ARBA" id="ARBA00022527"/>
    </source>
</evidence>
<keyword evidence="21" id="KW-1185">Reference proteome</keyword>
<dbReference type="FunFam" id="1.10.510.10:FF:000453">
    <property type="entry name" value="LRR receptor-like serine/threonine-protein kinase HSL2"/>
    <property type="match status" value="1"/>
</dbReference>
<keyword evidence="5" id="KW-0433">Leucine-rich repeat</keyword>
<evidence type="ECO:0000256" key="10">
    <source>
        <dbReference type="ARBA" id="ARBA00022741"/>
    </source>
</evidence>
<keyword evidence="7 19" id="KW-0812">Transmembrane</keyword>
<dbReference type="InterPro" id="IPR011009">
    <property type="entry name" value="Kinase-like_dom_sf"/>
</dbReference>
<organism evidence="21 22">
    <name type="scientific">Ananas comosus</name>
    <name type="common">Pineapple</name>
    <name type="synonym">Ananas ananas</name>
    <dbReference type="NCBI Taxonomy" id="4615"/>
    <lineage>
        <taxon>Eukaryota</taxon>
        <taxon>Viridiplantae</taxon>
        <taxon>Streptophyta</taxon>
        <taxon>Embryophyta</taxon>
        <taxon>Tracheophyta</taxon>
        <taxon>Spermatophyta</taxon>
        <taxon>Magnoliopsida</taxon>
        <taxon>Liliopsida</taxon>
        <taxon>Poales</taxon>
        <taxon>Bromeliaceae</taxon>
        <taxon>Bromelioideae</taxon>
        <taxon>Ananas</taxon>
    </lineage>
</organism>
<evidence type="ECO:0000313" key="21">
    <source>
        <dbReference type="Proteomes" id="UP000515123"/>
    </source>
</evidence>
<dbReference type="GO" id="GO:0004674">
    <property type="term" value="F:protein serine/threonine kinase activity"/>
    <property type="evidence" value="ECO:0007669"/>
    <property type="project" value="UniProtKB-KW"/>
</dbReference>
<reference evidence="21" key="1">
    <citation type="journal article" date="2015" name="Nat. Genet.">
        <title>The pineapple genome and the evolution of CAM photosynthesis.</title>
        <authorList>
            <person name="Ming R."/>
            <person name="VanBuren R."/>
            <person name="Wai C.M."/>
            <person name="Tang H."/>
            <person name="Schatz M.C."/>
            <person name="Bowers J.E."/>
            <person name="Lyons E."/>
            <person name="Wang M.L."/>
            <person name="Chen J."/>
            <person name="Biggers E."/>
            <person name="Zhang J."/>
            <person name="Huang L."/>
            <person name="Zhang L."/>
            <person name="Miao W."/>
            <person name="Zhang J."/>
            <person name="Ye Z."/>
            <person name="Miao C."/>
            <person name="Lin Z."/>
            <person name="Wang H."/>
            <person name="Zhou H."/>
            <person name="Yim W.C."/>
            <person name="Priest H.D."/>
            <person name="Zheng C."/>
            <person name="Woodhouse M."/>
            <person name="Edger P.P."/>
            <person name="Guyot R."/>
            <person name="Guo H.B."/>
            <person name="Guo H."/>
            <person name="Zheng G."/>
            <person name="Singh R."/>
            <person name="Sharma A."/>
            <person name="Min X."/>
            <person name="Zheng Y."/>
            <person name="Lee H."/>
            <person name="Gurtowski J."/>
            <person name="Sedlazeck F.J."/>
            <person name="Harkess A."/>
            <person name="McKain M.R."/>
            <person name="Liao Z."/>
            <person name="Fang J."/>
            <person name="Liu J."/>
            <person name="Zhang X."/>
            <person name="Zhang Q."/>
            <person name="Hu W."/>
            <person name="Qin Y."/>
            <person name="Wang K."/>
            <person name="Chen L.Y."/>
            <person name="Shirley N."/>
            <person name="Lin Y.R."/>
            <person name="Liu L.Y."/>
            <person name="Hernandez A.G."/>
            <person name="Wright C.L."/>
            <person name="Bulone V."/>
            <person name="Tuskan G.A."/>
            <person name="Heath K."/>
            <person name="Zee F."/>
            <person name="Moore P.H."/>
            <person name="Sunkar R."/>
            <person name="Leebens-Mack J.H."/>
            <person name="Mockler T."/>
            <person name="Bennetzen J.L."/>
            <person name="Freeling M."/>
            <person name="Sankoff D."/>
            <person name="Paterson A.H."/>
            <person name="Zhu X."/>
            <person name="Yang X."/>
            <person name="Smith J.A."/>
            <person name="Cushman J.C."/>
            <person name="Paull R.E."/>
            <person name="Yu Q."/>
        </authorList>
    </citation>
    <scope>NUCLEOTIDE SEQUENCE [LARGE SCALE GENOMIC DNA]</scope>
    <source>
        <strain evidence="21">cv. F153</strain>
    </source>
</reference>
<evidence type="ECO:0000256" key="9">
    <source>
        <dbReference type="ARBA" id="ARBA00022737"/>
    </source>
</evidence>
<dbReference type="PROSITE" id="PS00107">
    <property type="entry name" value="PROTEIN_KINASE_ATP"/>
    <property type="match status" value="1"/>
</dbReference>
<evidence type="ECO:0000256" key="3">
    <source>
        <dbReference type="ARBA" id="ARBA00012513"/>
    </source>
</evidence>
<evidence type="ECO:0000256" key="16">
    <source>
        <dbReference type="ARBA" id="ARBA00023180"/>
    </source>
</evidence>
<dbReference type="OrthoDB" id="2015206at2759"/>
<dbReference type="FunFam" id="3.30.200.20:FF:000328">
    <property type="entry name" value="Leucine-rich repeat protein kinase family protein"/>
    <property type="match status" value="1"/>
</dbReference>
<evidence type="ECO:0000256" key="15">
    <source>
        <dbReference type="ARBA" id="ARBA00023170"/>
    </source>
</evidence>
<evidence type="ECO:0000256" key="1">
    <source>
        <dbReference type="ARBA" id="ARBA00004162"/>
    </source>
</evidence>
<comment type="subcellular location">
    <subcellularLocation>
        <location evidence="1">Cell membrane</location>
        <topology evidence="1">Single-pass membrane protein</topology>
    </subcellularLocation>
    <subcellularLocation>
        <location evidence="2">Membrane</location>
        <topology evidence="2">Single-pass type I membrane protein</topology>
    </subcellularLocation>
</comment>
<dbReference type="Pfam" id="PF07714">
    <property type="entry name" value="PK_Tyr_Ser-Thr"/>
    <property type="match status" value="1"/>
</dbReference>
<evidence type="ECO:0000256" key="12">
    <source>
        <dbReference type="ARBA" id="ARBA00022840"/>
    </source>
</evidence>
<evidence type="ECO:0000256" key="18">
    <source>
        <dbReference type="SAM" id="MobiDB-lite"/>
    </source>
</evidence>
<dbReference type="InterPro" id="IPR008271">
    <property type="entry name" value="Ser/Thr_kinase_AS"/>
</dbReference>
<keyword evidence="16" id="KW-0325">Glycoprotein</keyword>
<dbReference type="InterPro" id="IPR032675">
    <property type="entry name" value="LRR_dom_sf"/>
</dbReference>
<sequence length="1058" mass="116049">MPSPPSLLLLHTFFHAIKQPLPTELRPPFQKKSLLRASKFLIAHLGALNTDRKYRDECWASHNLLYSTYRPGLIWHLGELHCKKMEQSPQSFSGFYSFRWGSTRPACWILLLGFLIRVLVTSADTNPQDAAALESLTSQWQNTPSNWIGSDPCGSNWVGIKCAKSRIVSITLSSLGLKGTLSGDIQYLEELQALDLSYNKGLTGQLPASIGRLSRLINLILVGCSFYGQLPDEIGSLSRLVFLPLNSNGFTGNIPPTIGNLSKLYWLDLGGNELTGSIPVSDGTTPGLDLLTHTKHFHFGINQLSGAIASKLFSSNMQLIHALFDNNNFSGSIPCTLGLVTTLEVLRLDMNSLTGPVPTNLNNLTRVAELHLANNKLTGLLPDLTGMNALNFVDMSNNSFDASDIPRWFASLPSLTSIYLEYLKIGGQLPQGLLSASPMQTLRLRNNRFNGTLNISSDYSNQLELIDLQNNQISAIIVGGGYNKQIILVGNPVCKNGGINLPYCNTLQNSAPSYSTPKNCVTLPPTCSSDQSLSSNCNCAFPYMGTLYFRSPSFSDLGNTTYYLTLEQALQKSFTINQLPVDSVSLSHPFVDSSNNLEMSLQVFPSSKIRFSESDVTGVGFILSNQTFKPPTIFGPYYFVGQEYPPFTVPAPAPTPNHLPIIVGATIGGVALLVTLIILGVFVIKRRKQTKRSEDARSRSYVSWDPSKSSGSIPQLKGARLFSFEELKKCTNNFSEANEIGNGGYGKVYRGTLSNGQLIAVKRAEQGSMQGESEFKTEIELLSRVHHKNLVSLVGFCFDQGEQMLVYEHVPNGTLKESLSGKSGVRLDWKRRLRVALGAARGLTYLHELANPPIVHRDIKSSNILLHEHLNAKVSDFGLSKSLGDDARGHITTQVKGTMGYLDPEYYMTQQLTEKSDVYSFGVLLLEIITAKKPLEPGRYVVREVNAMMDKSKDLYSLHELLDPALGLGAALGGFERYVDLAMMCVGESGLDRPKMSEVVNEVEKIMQMAGMNPNAGSASTSMSYYAETSKSPIRHPYSNEGSFDYSGGAPSPKLEPK</sequence>
<evidence type="ECO:0000256" key="7">
    <source>
        <dbReference type="ARBA" id="ARBA00022692"/>
    </source>
</evidence>
<keyword evidence="14 19" id="KW-0472">Membrane</keyword>
<evidence type="ECO:0000256" key="17">
    <source>
        <dbReference type="PROSITE-ProRule" id="PRU10141"/>
    </source>
</evidence>
<keyword evidence="4" id="KW-0723">Serine/threonine-protein kinase</keyword>
<dbReference type="SUPFAM" id="SSF52058">
    <property type="entry name" value="L domain-like"/>
    <property type="match status" value="1"/>
</dbReference>
<keyword evidence="12 17" id="KW-0067">ATP-binding</keyword>
<name>A0A6P5GF42_ANACO</name>
<keyword evidence="10 17" id="KW-0547">Nucleotide-binding</keyword>
<dbReference type="PANTHER" id="PTHR45974:SF266">
    <property type="entry name" value="LEUCINE-RICH REPEAT RECEPTOR PROTEIN KINASE HPCA1"/>
    <property type="match status" value="1"/>
</dbReference>
<dbReference type="RefSeq" id="XP_020107261.1">
    <property type="nucleotide sequence ID" value="XM_020251672.1"/>
</dbReference>
<evidence type="ECO:0000256" key="14">
    <source>
        <dbReference type="ARBA" id="ARBA00023136"/>
    </source>
</evidence>
<dbReference type="SUPFAM" id="SSF56112">
    <property type="entry name" value="Protein kinase-like (PK-like)"/>
    <property type="match status" value="1"/>
</dbReference>
<keyword evidence="13 19" id="KW-1133">Transmembrane helix</keyword>
<keyword evidence="8" id="KW-0732">Signal</keyword>
<dbReference type="GeneID" id="109723336"/>
<dbReference type="AlphaFoldDB" id="A0A6P5GF42"/>
<dbReference type="Gene3D" id="3.80.10.10">
    <property type="entry name" value="Ribonuclease Inhibitor"/>
    <property type="match status" value="3"/>
</dbReference>
<dbReference type="Gene3D" id="1.10.510.10">
    <property type="entry name" value="Transferase(Phosphotransferase) domain 1"/>
    <property type="match status" value="1"/>
</dbReference>
<dbReference type="PROSITE" id="PS00108">
    <property type="entry name" value="PROTEIN_KINASE_ST"/>
    <property type="match status" value="1"/>
</dbReference>
<keyword evidence="9" id="KW-0677">Repeat</keyword>
<evidence type="ECO:0000259" key="20">
    <source>
        <dbReference type="PROSITE" id="PS50011"/>
    </source>
</evidence>
<accession>A0A6P5GF42</accession>
<dbReference type="InterPro" id="IPR000719">
    <property type="entry name" value="Prot_kinase_dom"/>
</dbReference>
<dbReference type="CDD" id="cd12087">
    <property type="entry name" value="TM_EGFR-like"/>
    <property type="match status" value="1"/>
</dbReference>
<dbReference type="Proteomes" id="UP000515123">
    <property type="component" value="Linkage group 17"/>
</dbReference>
<dbReference type="InterPro" id="IPR017441">
    <property type="entry name" value="Protein_kinase_ATP_BS"/>
</dbReference>
<gene>
    <name evidence="22" type="primary">LOC109723336</name>
</gene>
<evidence type="ECO:0000256" key="19">
    <source>
        <dbReference type="SAM" id="Phobius"/>
    </source>
</evidence>
<evidence type="ECO:0000256" key="13">
    <source>
        <dbReference type="ARBA" id="ARBA00022989"/>
    </source>
</evidence>
<protein>
    <recommendedName>
        <fullName evidence="3">non-specific serine/threonine protein kinase</fullName>
        <ecNumber evidence="3">2.7.11.1</ecNumber>
    </recommendedName>
</protein>
<dbReference type="PROSITE" id="PS50011">
    <property type="entry name" value="PROTEIN_KINASE_DOM"/>
    <property type="match status" value="1"/>
</dbReference>
<evidence type="ECO:0000313" key="22">
    <source>
        <dbReference type="RefSeq" id="XP_020107261.1"/>
    </source>
</evidence>
<dbReference type="EC" id="2.7.11.1" evidence="3"/>
<evidence type="ECO:0000256" key="11">
    <source>
        <dbReference type="ARBA" id="ARBA00022777"/>
    </source>
</evidence>
<evidence type="ECO:0000256" key="6">
    <source>
        <dbReference type="ARBA" id="ARBA00022679"/>
    </source>
</evidence>
<feature type="binding site" evidence="17">
    <location>
        <position position="762"/>
    </location>
    <ligand>
        <name>ATP</name>
        <dbReference type="ChEBI" id="CHEBI:30616"/>
    </ligand>
</feature>
<keyword evidence="6" id="KW-0808">Transferase</keyword>
<keyword evidence="15" id="KW-0675">Receptor</keyword>
<evidence type="ECO:0000256" key="2">
    <source>
        <dbReference type="ARBA" id="ARBA00004479"/>
    </source>
</evidence>